<dbReference type="Gene3D" id="3.40.50.2000">
    <property type="entry name" value="Glycogen Phosphorylase B"/>
    <property type="match status" value="1"/>
</dbReference>
<proteinExistence type="predicted"/>
<evidence type="ECO:0000313" key="3">
    <source>
        <dbReference type="Proteomes" id="UP000005384"/>
    </source>
</evidence>
<name>G5IGW9_9FIRM</name>
<dbReference type="PATRIC" id="fig|742737.3.peg.2756"/>
<dbReference type="PANTHER" id="PTHR45947:SF3">
    <property type="entry name" value="SULFOQUINOVOSYL TRANSFERASE SQD2"/>
    <property type="match status" value="1"/>
</dbReference>
<dbReference type="Pfam" id="PF13439">
    <property type="entry name" value="Glyco_transf_4"/>
    <property type="match status" value="1"/>
</dbReference>
<evidence type="ECO:0000313" key="2">
    <source>
        <dbReference type="EMBL" id="EHI59299.1"/>
    </source>
</evidence>
<dbReference type="InterPro" id="IPR028098">
    <property type="entry name" value="Glyco_trans_4-like_N"/>
</dbReference>
<dbReference type="SUPFAM" id="SSF53756">
    <property type="entry name" value="UDP-Glycosyltransferase/glycogen phosphorylase"/>
    <property type="match status" value="1"/>
</dbReference>
<dbReference type="GO" id="GO:0016757">
    <property type="term" value="F:glycosyltransferase activity"/>
    <property type="evidence" value="ECO:0007669"/>
    <property type="project" value="TreeGrafter"/>
</dbReference>
<dbReference type="Proteomes" id="UP000005384">
    <property type="component" value="Unassembled WGS sequence"/>
</dbReference>
<protein>
    <recommendedName>
        <fullName evidence="1">Glycosyltransferase subfamily 4-like N-terminal domain-containing protein</fullName>
    </recommendedName>
</protein>
<sequence length="239" mass="28252">MRIAMFTNNYKPFIGGVPVSIEQLSDGLRALGHTVYIFAPDYGVEETDEYVIRYRTLYQKEDKSLMVGDCFDREVERLFRELSFDVIHVHHPMLSGYTALYLGKKYGVPVAYTYHTRYEEYLHYFKFFQEMQKHDRVFRGVTRYSREVLVPKYMTAFAKQCDLIFAPTKLMRDLMLKQGVDTRITILPTGLRDSAFVRDEERAAAIRGRYLGDRKYLFCTIARLEKERIWTFCWTASGR</sequence>
<reference evidence="2 3" key="1">
    <citation type="submission" date="2011-08" db="EMBL/GenBank/DDBJ databases">
        <title>The Genome Sequence of Clostridium hathewayi WAL-18680.</title>
        <authorList>
            <consortium name="The Broad Institute Genome Sequencing Platform"/>
            <person name="Earl A."/>
            <person name="Ward D."/>
            <person name="Feldgarden M."/>
            <person name="Gevers D."/>
            <person name="Finegold S.M."/>
            <person name="Summanen P.H."/>
            <person name="Molitoris D.R."/>
            <person name="Song M."/>
            <person name="Daigneault M."/>
            <person name="Allen-Vercoe E."/>
            <person name="Young S.K."/>
            <person name="Zeng Q."/>
            <person name="Gargeya S."/>
            <person name="Fitzgerald M."/>
            <person name="Haas B."/>
            <person name="Abouelleil A."/>
            <person name="Alvarado L."/>
            <person name="Arachchi H.M."/>
            <person name="Berlin A."/>
            <person name="Brown A."/>
            <person name="Chapman S.B."/>
            <person name="Chen Z."/>
            <person name="Dunbar C."/>
            <person name="Freedman E."/>
            <person name="Gearin G."/>
            <person name="Gellesch M."/>
            <person name="Goldberg J."/>
            <person name="Griggs A."/>
            <person name="Gujja S."/>
            <person name="Heiman D."/>
            <person name="Howarth C."/>
            <person name="Larson L."/>
            <person name="Lui A."/>
            <person name="MacDonald P.J.P."/>
            <person name="Montmayeur A."/>
            <person name="Murphy C."/>
            <person name="Neiman D."/>
            <person name="Pearson M."/>
            <person name="Priest M."/>
            <person name="Roberts A."/>
            <person name="Saif S."/>
            <person name="Shea T."/>
            <person name="Shenoy N."/>
            <person name="Sisk P."/>
            <person name="Stolte C."/>
            <person name="Sykes S."/>
            <person name="Wortman J."/>
            <person name="Nusbaum C."/>
            <person name="Birren B."/>
        </authorList>
    </citation>
    <scope>NUCLEOTIDE SEQUENCE [LARGE SCALE GENOMIC DNA]</scope>
    <source>
        <strain evidence="2 3">WAL-18680</strain>
    </source>
</reference>
<accession>G5IGW9</accession>
<feature type="domain" description="Glycosyltransferase subfamily 4-like N-terminal" evidence="1">
    <location>
        <begin position="14"/>
        <end position="191"/>
    </location>
</feature>
<comment type="caution">
    <text evidence="2">The sequence shown here is derived from an EMBL/GenBank/DDBJ whole genome shotgun (WGS) entry which is preliminary data.</text>
</comment>
<dbReference type="AlphaFoldDB" id="G5IGW9"/>
<gene>
    <name evidence="2" type="ORF">HMPREF9473_02747</name>
</gene>
<keyword evidence="3" id="KW-1185">Reference proteome</keyword>
<organism evidence="2 3">
    <name type="scientific">Hungatella hathewayi WAL-18680</name>
    <dbReference type="NCBI Taxonomy" id="742737"/>
    <lineage>
        <taxon>Bacteria</taxon>
        <taxon>Bacillati</taxon>
        <taxon>Bacillota</taxon>
        <taxon>Clostridia</taxon>
        <taxon>Lachnospirales</taxon>
        <taxon>Lachnospiraceae</taxon>
        <taxon>Hungatella</taxon>
    </lineage>
</organism>
<dbReference type="HOGENOM" id="CLU_1386816_0_0_9"/>
<evidence type="ECO:0000259" key="1">
    <source>
        <dbReference type="Pfam" id="PF13439"/>
    </source>
</evidence>
<dbReference type="EMBL" id="ADLN01000066">
    <property type="protein sequence ID" value="EHI59299.1"/>
    <property type="molecule type" value="Genomic_DNA"/>
</dbReference>
<dbReference type="RefSeq" id="WP_006780726.1">
    <property type="nucleotide sequence ID" value="NZ_JH379027.1"/>
</dbReference>
<dbReference type="PANTHER" id="PTHR45947">
    <property type="entry name" value="SULFOQUINOVOSYL TRANSFERASE SQD2"/>
    <property type="match status" value="1"/>
</dbReference>
<dbReference type="InterPro" id="IPR050194">
    <property type="entry name" value="Glycosyltransferase_grp1"/>
</dbReference>